<dbReference type="RefSeq" id="WP_013166338.1">
    <property type="nucleotide sequence ID" value="NC_014217.1"/>
</dbReference>
<proteinExistence type="predicted"/>
<feature type="chain" id="PRO_5003092318" evidence="1">
    <location>
        <begin position="19"/>
        <end position="92"/>
    </location>
</feature>
<sequence length="92" mass="9117">MIHRHVALLAATCFTAFAAAPALADKAAGDACAAGLSPDGKAIYAAVGSASGDLRSIVTDTTKSLVMSGKIERGNARANAQAAGACLEQARS</sequence>
<feature type="signal peptide" evidence="1">
    <location>
        <begin position="1"/>
        <end position="18"/>
    </location>
</feature>
<evidence type="ECO:0000313" key="3">
    <source>
        <dbReference type="Proteomes" id="UP000006633"/>
    </source>
</evidence>
<keyword evidence="3" id="KW-1185">Reference proteome</keyword>
<dbReference type="eggNOG" id="ENOG5033EN6">
    <property type="taxonomic scope" value="Bacteria"/>
</dbReference>
<protein>
    <submittedName>
        <fullName evidence="2">Uncharacterized protein</fullName>
    </submittedName>
</protein>
<accession>D7A9Q8</accession>
<dbReference type="Proteomes" id="UP000006633">
    <property type="component" value="Chromosome"/>
</dbReference>
<evidence type="ECO:0000256" key="1">
    <source>
        <dbReference type="SAM" id="SignalP"/>
    </source>
</evidence>
<gene>
    <name evidence="2" type="ordered locus">Snov_1524</name>
</gene>
<dbReference type="KEGG" id="sno:Snov_1524"/>
<dbReference type="EMBL" id="CP002026">
    <property type="protein sequence ID" value="ADH88834.1"/>
    <property type="molecule type" value="Genomic_DNA"/>
</dbReference>
<dbReference type="HOGENOM" id="CLU_2411756_0_0_5"/>
<evidence type="ECO:0000313" key="2">
    <source>
        <dbReference type="EMBL" id="ADH88834.1"/>
    </source>
</evidence>
<dbReference type="STRING" id="639283.Snov_1524"/>
<organism evidence="2 3">
    <name type="scientific">Ancylobacter novellus (strain ATCC 8093 / DSM 506 / JCM 20403 / CCM 1077 / IAM 12100 / NBRC 12443 / NCIMB 10456)</name>
    <name type="common">Starkeya novella</name>
    <dbReference type="NCBI Taxonomy" id="639283"/>
    <lineage>
        <taxon>Bacteria</taxon>
        <taxon>Pseudomonadati</taxon>
        <taxon>Pseudomonadota</taxon>
        <taxon>Alphaproteobacteria</taxon>
        <taxon>Hyphomicrobiales</taxon>
        <taxon>Xanthobacteraceae</taxon>
        <taxon>Ancylobacter</taxon>
    </lineage>
</organism>
<keyword evidence="1" id="KW-0732">Signal</keyword>
<reference evidence="2 3" key="1">
    <citation type="journal article" date="2012" name="Stand. Genomic Sci.">
        <title>Complete genome sequence of the facultatively chemolithoautotrophic and methylotrophic alpha Proteobacterium Starkeya novella type strain (ATCC 8093(T)).</title>
        <authorList>
            <person name="Kappler U."/>
            <person name="Davenport K."/>
            <person name="Beatson S."/>
            <person name="Lucas S."/>
            <person name="Lapidus A."/>
            <person name="Copeland A."/>
            <person name="Berry K.W."/>
            <person name="Glavina Del Rio T."/>
            <person name="Hammon N."/>
            <person name="Dalin E."/>
            <person name="Tice H."/>
            <person name="Pitluck S."/>
            <person name="Richardson P."/>
            <person name="Bruce D."/>
            <person name="Goodwin L.A."/>
            <person name="Han C."/>
            <person name="Tapia R."/>
            <person name="Detter J.C."/>
            <person name="Chang Y.J."/>
            <person name="Jeffries C.D."/>
            <person name="Land M."/>
            <person name="Hauser L."/>
            <person name="Kyrpides N.C."/>
            <person name="Goker M."/>
            <person name="Ivanova N."/>
            <person name="Klenk H.P."/>
            <person name="Woyke T."/>
        </authorList>
    </citation>
    <scope>NUCLEOTIDE SEQUENCE [LARGE SCALE GENOMIC DNA]</scope>
    <source>
        <strain evidence="3">ATCC 8093 / DSM 506 / JCM 20403 / CCM 1077 / IAM 12100 / NBRC 12443 / NCIMB 10456</strain>
    </source>
</reference>
<name>D7A9Q8_ANCN5</name>
<dbReference type="AlphaFoldDB" id="D7A9Q8"/>